<protein>
    <submittedName>
        <fullName evidence="1">Uncharacterized protein</fullName>
    </submittedName>
</protein>
<dbReference type="PANTHER" id="PTHR46586:SF3">
    <property type="entry name" value="ANKYRIN REPEAT-CONTAINING PROTEIN"/>
    <property type="match status" value="1"/>
</dbReference>
<evidence type="ECO:0000313" key="2">
    <source>
        <dbReference type="Proteomes" id="UP000481153"/>
    </source>
</evidence>
<dbReference type="InterPro" id="IPR052050">
    <property type="entry name" value="SecEffector_AnkRepeat"/>
</dbReference>
<dbReference type="VEuPathDB" id="FungiDB:AeMF1_014389"/>
<dbReference type="AlphaFoldDB" id="A0A6G0X7D7"/>
<dbReference type="SMART" id="SM00248">
    <property type="entry name" value="ANK"/>
    <property type="match status" value="4"/>
</dbReference>
<gene>
    <name evidence="1" type="ORF">Ae201684_007852</name>
</gene>
<name>A0A6G0X7D7_9STRA</name>
<dbReference type="EMBL" id="VJMJ01000093">
    <property type="protein sequence ID" value="KAF0735848.1"/>
    <property type="molecule type" value="Genomic_DNA"/>
</dbReference>
<sequence length="386" mass="43134">MAVLLHPQLLRLVCEFQDGVFADLLPIPLRSFDEKACVYFMMDAKHHTLAFLANFHDTYAPWLRLHPTERDVGRLLRCRPHLHDVIAAHAAMYGQLYLLQSLQPLQLPFLLKLAASNGQTDAVRLLVSKGCTTCSSESLDGAARNGHLQVLEFLDETFSDTARCTTDAMDLAAMNGHLNVVKFLQTKRREGCTHWAIDMAAANGHLEVVRFLHENGAPATIDAMNRAARNGHLKVVQFLHYHRLEGGTARAMDWAAMNGHLEVVKFLHQNRLEGCTTCAMDDAACFGHLEVVKFLHEHRQEGCTTFAMNYAATNGFLDVVRYLHEHRAEGCTSLAVNQASRNGHKEVVRFLRARYPEPCGGKWTVRIEEICAGVLACSLVAWAIVV</sequence>
<reference evidence="1 2" key="1">
    <citation type="submission" date="2019-07" db="EMBL/GenBank/DDBJ databases">
        <title>Genomics analysis of Aphanomyces spp. identifies a new class of oomycete effector associated with host adaptation.</title>
        <authorList>
            <person name="Gaulin E."/>
        </authorList>
    </citation>
    <scope>NUCLEOTIDE SEQUENCE [LARGE SCALE GENOMIC DNA]</scope>
    <source>
        <strain evidence="1 2">ATCC 201684</strain>
    </source>
</reference>
<dbReference type="PANTHER" id="PTHR46586">
    <property type="entry name" value="ANKYRIN REPEAT-CONTAINING PROTEIN"/>
    <property type="match status" value="1"/>
</dbReference>
<evidence type="ECO:0000313" key="1">
    <source>
        <dbReference type="EMBL" id="KAF0735848.1"/>
    </source>
</evidence>
<organism evidence="1 2">
    <name type="scientific">Aphanomyces euteiches</name>
    <dbReference type="NCBI Taxonomy" id="100861"/>
    <lineage>
        <taxon>Eukaryota</taxon>
        <taxon>Sar</taxon>
        <taxon>Stramenopiles</taxon>
        <taxon>Oomycota</taxon>
        <taxon>Saprolegniomycetes</taxon>
        <taxon>Saprolegniales</taxon>
        <taxon>Verrucalvaceae</taxon>
        <taxon>Aphanomyces</taxon>
    </lineage>
</organism>
<proteinExistence type="predicted"/>
<dbReference type="InterPro" id="IPR036770">
    <property type="entry name" value="Ankyrin_rpt-contain_sf"/>
</dbReference>
<dbReference type="Gene3D" id="1.25.40.20">
    <property type="entry name" value="Ankyrin repeat-containing domain"/>
    <property type="match status" value="2"/>
</dbReference>
<keyword evidence="2" id="KW-1185">Reference proteome</keyword>
<comment type="caution">
    <text evidence="1">The sequence shown here is derived from an EMBL/GenBank/DDBJ whole genome shotgun (WGS) entry which is preliminary data.</text>
</comment>
<dbReference type="SUPFAM" id="SSF48403">
    <property type="entry name" value="Ankyrin repeat"/>
    <property type="match status" value="1"/>
</dbReference>
<dbReference type="Pfam" id="PF12796">
    <property type="entry name" value="Ank_2"/>
    <property type="match status" value="3"/>
</dbReference>
<dbReference type="InterPro" id="IPR002110">
    <property type="entry name" value="Ankyrin_rpt"/>
</dbReference>
<accession>A0A6G0X7D7</accession>
<dbReference type="Proteomes" id="UP000481153">
    <property type="component" value="Unassembled WGS sequence"/>
</dbReference>